<feature type="chain" id="PRO_5022033478" description="Lipoprotein" evidence="2">
    <location>
        <begin position="24"/>
        <end position="381"/>
    </location>
</feature>
<dbReference type="PROSITE" id="PS51257">
    <property type="entry name" value="PROKAR_LIPOPROTEIN"/>
    <property type="match status" value="1"/>
</dbReference>
<evidence type="ECO:0000313" key="3">
    <source>
        <dbReference type="EMBL" id="GEM83936.1"/>
    </source>
</evidence>
<dbReference type="OrthoDB" id="33391at2"/>
<name>A0A511R4I8_9DEIN</name>
<organism evidence="3 4">
    <name type="scientific">Meiothermus hypogaeus NBRC 106114</name>
    <dbReference type="NCBI Taxonomy" id="1227553"/>
    <lineage>
        <taxon>Bacteria</taxon>
        <taxon>Thermotogati</taxon>
        <taxon>Deinococcota</taxon>
        <taxon>Deinococci</taxon>
        <taxon>Thermales</taxon>
        <taxon>Thermaceae</taxon>
        <taxon>Meiothermus</taxon>
    </lineage>
</organism>
<evidence type="ECO:0008006" key="5">
    <source>
        <dbReference type="Google" id="ProtNLM"/>
    </source>
</evidence>
<gene>
    <name evidence="3" type="ORF">MHY01S_21020</name>
</gene>
<reference evidence="3 4" key="1">
    <citation type="submission" date="2019-07" db="EMBL/GenBank/DDBJ databases">
        <title>Whole genome shotgun sequence of Meiothermus hypogaeus NBRC 106114.</title>
        <authorList>
            <person name="Hosoyama A."/>
            <person name="Uohara A."/>
            <person name="Ohji S."/>
            <person name="Ichikawa N."/>
        </authorList>
    </citation>
    <scope>NUCLEOTIDE SEQUENCE [LARGE SCALE GENOMIC DNA]</scope>
    <source>
        <strain evidence="3 4">NBRC 106114</strain>
    </source>
</reference>
<comment type="caution">
    <text evidence="3">The sequence shown here is derived from an EMBL/GenBank/DDBJ whole genome shotgun (WGS) entry which is preliminary data.</text>
</comment>
<accession>A0A511R4I8</accession>
<sequence>MKHNFWLVLVMAALLAGCGDSNVGQNPPGGNPPPGGGDATASPAESAGASKSFDESASKVMLSLPGELAGFLRNLNAPVNIDLGRMLGLPGSGAASAALVDAPGGGVSVQATETRLTRGSWDCTSGSCVRTDSDDYLVRWRTTQGQTAELLLDWNGSTSGTASATVLGHYSASNEALYEAPTKLIGYIKVNNVVVASLNRSTVFPDSRCVTGRKVLDMPDQMKIAAFLDKAGAGRLIEVKNLEWNIGSNLTTRGDLVARGGGETVNLTWDVTTGGTVVRARCGNFASILATNMRALASLGNLKKTFALSFEATEFRRDPLHIAFSKGSVQFDGKTAEFKGVLDDANRNCILGENLTLSFAGAQSNLEQYLIEHHAAKPCTR</sequence>
<evidence type="ECO:0000256" key="2">
    <source>
        <dbReference type="SAM" id="SignalP"/>
    </source>
</evidence>
<evidence type="ECO:0000256" key="1">
    <source>
        <dbReference type="SAM" id="MobiDB-lite"/>
    </source>
</evidence>
<dbReference type="EMBL" id="BJXL01000067">
    <property type="protein sequence ID" value="GEM83936.1"/>
    <property type="molecule type" value="Genomic_DNA"/>
</dbReference>
<evidence type="ECO:0000313" key="4">
    <source>
        <dbReference type="Proteomes" id="UP000321197"/>
    </source>
</evidence>
<proteinExistence type="predicted"/>
<feature type="region of interest" description="Disordered" evidence="1">
    <location>
        <begin position="23"/>
        <end position="52"/>
    </location>
</feature>
<keyword evidence="2" id="KW-0732">Signal</keyword>
<feature type="signal peptide" evidence="2">
    <location>
        <begin position="1"/>
        <end position="23"/>
    </location>
</feature>
<dbReference type="Proteomes" id="UP000321197">
    <property type="component" value="Unassembled WGS sequence"/>
</dbReference>
<dbReference type="AlphaFoldDB" id="A0A511R4I8"/>
<dbReference type="RefSeq" id="WP_119341801.1">
    <property type="nucleotide sequence ID" value="NZ_BJXL01000067.1"/>
</dbReference>
<protein>
    <recommendedName>
        <fullName evidence="5">Lipoprotein</fullName>
    </recommendedName>
</protein>